<dbReference type="Proteomes" id="UP000323425">
    <property type="component" value="Unassembled WGS sequence"/>
</dbReference>
<comment type="caution">
    <text evidence="3">The sequence shown here is derived from an EMBL/GenBank/DDBJ whole genome shotgun (WGS) entry which is preliminary data.</text>
</comment>
<feature type="domain" description="Dermonecrotic toxin N-terminal" evidence="2">
    <location>
        <begin position="472"/>
        <end position="631"/>
    </location>
</feature>
<accession>A0A5M9IRB7</accession>
<dbReference type="RefSeq" id="WP_150296150.1">
    <property type="nucleotide sequence ID" value="NZ_VTFH01000002.1"/>
</dbReference>
<evidence type="ECO:0000313" key="4">
    <source>
        <dbReference type="Proteomes" id="UP000323425"/>
    </source>
</evidence>
<feature type="region of interest" description="Disordered" evidence="1">
    <location>
        <begin position="1"/>
        <end position="22"/>
    </location>
</feature>
<dbReference type="InterPro" id="IPR046673">
    <property type="entry name" value="ToxA_N"/>
</dbReference>
<reference evidence="3 4" key="1">
    <citation type="journal article" date="2018" name="Plant Biotechnol. Rep.">
        <title>Diversity and antifungal activity of endophytic bacteria associated with Panax ginseng seedlings.</title>
        <authorList>
            <person name="Park J.M."/>
            <person name="Hong C.E."/>
            <person name="Jo S.H."/>
        </authorList>
    </citation>
    <scope>NUCLEOTIDE SEQUENCE [LARGE SCALE GENOMIC DNA]</scope>
    <source>
        <strain evidence="3 4">PgKB38</strain>
    </source>
</reference>
<evidence type="ECO:0000256" key="1">
    <source>
        <dbReference type="SAM" id="MobiDB-lite"/>
    </source>
</evidence>
<feature type="compositionally biased region" description="Pro residues" evidence="1">
    <location>
        <begin position="1"/>
        <end position="11"/>
    </location>
</feature>
<evidence type="ECO:0000259" key="2">
    <source>
        <dbReference type="Pfam" id="PF20178"/>
    </source>
</evidence>
<protein>
    <recommendedName>
        <fullName evidence="2">Dermonecrotic toxin N-terminal domain-containing protein</fullName>
    </recommendedName>
</protein>
<feature type="region of interest" description="Disordered" evidence="1">
    <location>
        <begin position="1368"/>
        <end position="1387"/>
    </location>
</feature>
<sequence>MTSPPDVPPVPSVSASDADDIDAPQVAVEAESLAIRDALIRRINTHPQPSRLINQIGLADGRCTESTQALRHLIGRSPKVLAVIRAELRAAFGVDPDRLLFTEPKPPSEPRKVDSLTDRALLLLVQPSVVINLNQFTALSLMGEPSRRLPYTPLEVLQRVIAMRLFERLARAVTEYWGTLAEGSWLTRRERWGVLQKALFADRAFIAWQLEALSSAGMAMVQALIDAPTAQARQRAGGEWATLKVSQLMWPGTPAVAIPGALHLYRERDSSDALHVMYLAGVARNFYEYPSFAALQSGLMALDRSLLQDLWQCLPLNCRNALCRPAELSQATVFGLGLEVLGDALEQGAQAVLTGQWNNELACAVKVNQAHVFSEQRPRPPPLDAAPFLAHVEAARKRLVGSAWLGGIGDELLKWDQRRRREEIIFASVAPGLALRTAEQQIKRYEKGLAALLNPSDASADPPAYLESASLVSQFKAHTQALGTLMRGARQRLLELAFWAERPGGKGTPRRVSQFMQIQTEALRCEVQVQHQLKLISTAHRDLVIEVVEQPLATRRPGSHTQVLSIAVGVEPDAFYPLHNVWVITTSAAVRVPARQLPVVLYAFGAGGGVQAFAGLEALTQSLKASLVSPDDSVLWGCVERDKRRDLRAHAARETLAVRYLEIKGKPALASLKKLLGTHDRLHKSTEDITRIFSEVTDAELSRSLLMVELEEQLKIPINNALGRAQANIELLRKTAAEAKKLPPWLARATRAQRKQFKRLQRLFLSSAYAFKGRLEQHLPDLDTFARRALLARLNQDGISSQWGIDQPFIELPDDVRGSFCGWTSGCTVGDRKIVLTPTSTRTTFSLLQLVLHNLDPLAPWTKWRLNRARYLQPDWQQRLNADYLIRLVASLDIGGQYDALINKVFYPGADTDPSLGDGRIPALLNRTLKAGFAHHRFSAVQSGLTANAQSLFSIAMAARVPQDLLKDQHQIQLHVLHVVGHTMQHDRYIAGVVVMQDKPTGLCVVYWPDAPPGLVLSEYNSLQQAQDELNRIGAMPGNTKSLAQQVAPGWAFEAITHYPVGSDERALAFSHLVESPAFFMVKGVWKAVGFVRSFSIKHLEPTPLPDEIEKQTLEQIACDPGHWLAVVPTSHSNAQALLFRASVLDLQRRTQAASHSSEALQNYRIRRQSEQSDTRVRALVGFFSPGFGLFNDFYELLLASRRFHRFGDSRDAVDVGFMSAFLAIDLLLNCIPGTQKAGGSAASVGRIAPRTVLGRIHRLRMTVSGPARLAPSPVAQLKGLERFKIKGVPEGAVALEGPGEKGVWVKNGEPFVVDDSHHYPLYRRGNEQSFRLKNTQAPGQDELILNIHQPREWLLGADAPEPVAGTSSGALNPWRVPAPPPTDWRPSTVRAATESAIRRSPAPSTYWFDWSARVPRGQVSASSAFGTFHVHMEPPGFPYDTLYIGAKYDTPAASGIGYYRLLQQGDNAPWSGIAFITRDEPLVSRASVDIERWTSTALGDQPIPVSRAPTGEWMLHAPLFDRPLTQSVGTAFPTMTTSSRTFAVTRLIELAEPSSYSATATHLLNIRTTLDNWLAPNPVRLGQTDDLLRMLRPIERVSGSINIGIEGKAPGFTRVDFQVPGLEPVLRSGGREVATQQNVTQRAAIQRVLEQQGFNLEELHVMRGSRLMHELIATHPLSNSNRLYYVSFQWLGRGRVRLENRLTDNWFKAAIKSQPDSLALAGVNRAMQERRLVRIVAGIQWLTSGSVRPSVYFVKVNPS</sequence>
<dbReference type="EMBL" id="VTFH01000002">
    <property type="protein sequence ID" value="KAA8559241.1"/>
    <property type="molecule type" value="Genomic_DNA"/>
</dbReference>
<dbReference type="Pfam" id="PF20178">
    <property type="entry name" value="ToxA_N"/>
    <property type="match status" value="2"/>
</dbReference>
<name>A0A5M9IRB7_9PSED</name>
<organism evidence="3 4">
    <name type="scientific">Pseudomonas extremaustralis</name>
    <dbReference type="NCBI Taxonomy" id="359110"/>
    <lineage>
        <taxon>Bacteria</taxon>
        <taxon>Pseudomonadati</taxon>
        <taxon>Pseudomonadota</taxon>
        <taxon>Gammaproteobacteria</taxon>
        <taxon>Pseudomonadales</taxon>
        <taxon>Pseudomonadaceae</taxon>
        <taxon>Pseudomonas</taxon>
    </lineage>
</organism>
<proteinExistence type="predicted"/>
<feature type="domain" description="Dermonecrotic toxin N-terminal" evidence="2">
    <location>
        <begin position="777"/>
        <end position="1046"/>
    </location>
</feature>
<gene>
    <name evidence="3" type="ORF">FX985_05609</name>
</gene>
<evidence type="ECO:0000313" key="3">
    <source>
        <dbReference type="EMBL" id="KAA8559241.1"/>
    </source>
</evidence>